<dbReference type="Gene3D" id="1.10.3670.10">
    <property type="entry name" value="Putative xylanase like domain"/>
    <property type="match status" value="1"/>
</dbReference>
<dbReference type="eggNOG" id="COG2027">
    <property type="taxonomic scope" value="Bacteria"/>
</dbReference>
<dbReference type="OrthoDB" id="8740273at2"/>
<feature type="chain" id="PRO_5004978061" description="DUF1460 domain-containing protein" evidence="1">
    <location>
        <begin position="21"/>
        <end position="326"/>
    </location>
</feature>
<dbReference type="Gene3D" id="2.30.260.10">
    <property type="entry name" value="putative xylanase like domain"/>
    <property type="match status" value="1"/>
</dbReference>
<name>X7E6P0_9GAMM</name>
<evidence type="ECO:0008006" key="4">
    <source>
        <dbReference type="Google" id="ProtNLM"/>
    </source>
</evidence>
<dbReference type="Proteomes" id="UP000054058">
    <property type="component" value="Unassembled WGS sequence"/>
</dbReference>
<organism evidence="2 3">
    <name type="scientific">Marinomonas ushuaiensis DSM 15871</name>
    <dbReference type="NCBI Taxonomy" id="1122207"/>
    <lineage>
        <taxon>Bacteria</taxon>
        <taxon>Pseudomonadati</taxon>
        <taxon>Pseudomonadota</taxon>
        <taxon>Gammaproteobacteria</taxon>
        <taxon>Oceanospirillales</taxon>
        <taxon>Oceanospirillaceae</taxon>
        <taxon>Marinomonas</taxon>
    </lineage>
</organism>
<proteinExistence type="predicted"/>
<evidence type="ECO:0000256" key="1">
    <source>
        <dbReference type="SAM" id="SignalP"/>
    </source>
</evidence>
<dbReference type="Pfam" id="PF07313">
    <property type="entry name" value="AmiA-like"/>
    <property type="match status" value="1"/>
</dbReference>
<keyword evidence="1" id="KW-0732">Signal</keyword>
<accession>X7E6P0</accession>
<dbReference type="AlphaFoldDB" id="X7E6P0"/>
<dbReference type="SUPFAM" id="SSF54001">
    <property type="entry name" value="Cysteine proteinases"/>
    <property type="match status" value="1"/>
</dbReference>
<keyword evidence="3" id="KW-1185">Reference proteome</keyword>
<evidence type="ECO:0000313" key="2">
    <source>
        <dbReference type="EMBL" id="ETX10818.1"/>
    </source>
</evidence>
<comment type="caution">
    <text evidence="2">The sequence shown here is derived from an EMBL/GenBank/DDBJ whole genome shotgun (WGS) entry which is preliminary data.</text>
</comment>
<gene>
    <name evidence="2" type="ORF">MUS1_12640</name>
</gene>
<dbReference type="STRING" id="1122207.MUS1_12640"/>
<sequence>MLNFISFLTLALFTISPVMANIKLEPSDPSYQFLFYQVIDANQQVVSLEEQIDALSQVFVGAPYVAGSLGEGEQGKYDKDPLVRFGEFDCTTYVETILAGAMSQSVGDFMPNLMSLRYKDGNVAFTARNHFPSLDWVPNNQDKLEDITKTVAHGSLMTAKTTIDKAPWYQKMEKKNLHCDDDSSTYCDVLLVQFHKEGDVFSPEIATIDYVPITALYSMAENFDAEGLNAKNSDKEKEINRSLLDRIPSGSVITMVRPDWVLKKWIGTNMNVSHQGFAIRKDGQLFLRHASVLHQKVVDENFVDYFSHYSASSSLKGFNVQVLKDL</sequence>
<dbReference type="EMBL" id="JAMB01000006">
    <property type="protein sequence ID" value="ETX10818.1"/>
    <property type="molecule type" value="Genomic_DNA"/>
</dbReference>
<dbReference type="PATRIC" id="fig|1122207.3.peg.1665"/>
<dbReference type="Gene3D" id="1.10.287.520">
    <property type="entry name" value="Helix hairpin bin"/>
    <property type="match status" value="1"/>
</dbReference>
<evidence type="ECO:0000313" key="3">
    <source>
        <dbReference type="Proteomes" id="UP000054058"/>
    </source>
</evidence>
<feature type="signal peptide" evidence="1">
    <location>
        <begin position="1"/>
        <end position="20"/>
    </location>
</feature>
<reference evidence="2 3" key="1">
    <citation type="submission" date="2014-01" db="EMBL/GenBank/DDBJ databases">
        <title>Marinomonas ushuaiensis DSM 15871 Genome Sequencing.</title>
        <authorList>
            <person name="Lai Q."/>
            <person name="Shao Z.S."/>
        </authorList>
    </citation>
    <scope>NUCLEOTIDE SEQUENCE [LARGE SCALE GENOMIC DNA]</scope>
    <source>
        <strain evidence="2 3">DSM 15871</strain>
    </source>
</reference>
<dbReference type="RefSeq" id="WP_036161081.1">
    <property type="nucleotide sequence ID" value="NZ_JAMB01000006.1"/>
</dbReference>
<protein>
    <recommendedName>
        <fullName evidence="4">DUF1460 domain-containing protein</fullName>
    </recommendedName>
</protein>
<dbReference type="InterPro" id="IPR038765">
    <property type="entry name" value="Papain-like_cys_pep_sf"/>
</dbReference>
<dbReference type="InterPro" id="IPR010846">
    <property type="entry name" value="AmiA-like"/>
</dbReference>